<name>A0A5E4QFH8_9NEOP</name>
<sequence length="119" mass="13501">MKVATEMTQLSILDTRGIMAQPGSRGSPRCFYANYRGRARELHVEAAARAGISSHYGHAELYTKNLLRLMQKKAHNRIDQNSSPCKDLYSMAQEKRHVCLQHARFLKNVQKDLSIGVQT</sequence>
<dbReference type="Proteomes" id="UP000324832">
    <property type="component" value="Unassembled WGS sequence"/>
</dbReference>
<protein>
    <submittedName>
        <fullName evidence="1">Uncharacterized protein</fullName>
    </submittedName>
</protein>
<evidence type="ECO:0000313" key="1">
    <source>
        <dbReference type="EMBL" id="VVC96237.1"/>
    </source>
</evidence>
<dbReference type="AlphaFoldDB" id="A0A5E4QFH8"/>
<organism evidence="1 2">
    <name type="scientific">Leptidea sinapis</name>
    <dbReference type="NCBI Taxonomy" id="189913"/>
    <lineage>
        <taxon>Eukaryota</taxon>
        <taxon>Metazoa</taxon>
        <taxon>Ecdysozoa</taxon>
        <taxon>Arthropoda</taxon>
        <taxon>Hexapoda</taxon>
        <taxon>Insecta</taxon>
        <taxon>Pterygota</taxon>
        <taxon>Neoptera</taxon>
        <taxon>Endopterygota</taxon>
        <taxon>Lepidoptera</taxon>
        <taxon>Glossata</taxon>
        <taxon>Ditrysia</taxon>
        <taxon>Papilionoidea</taxon>
        <taxon>Pieridae</taxon>
        <taxon>Dismorphiinae</taxon>
        <taxon>Leptidea</taxon>
    </lineage>
</organism>
<proteinExistence type="predicted"/>
<reference evidence="1 2" key="1">
    <citation type="submission" date="2017-07" db="EMBL/GenBank/DDBJ databases">
        <authorList>
            <person name="Talla V."/>
            <person name="Backstrom N."/>
        </authorList>
    </citation>
    <scope>NUCLEOTIDE SEQUENCE [LARGE SCALE GENOMIC DNA]</scope>
</reference>
<accession>A0A5E4QFH8</accession>
<dbReference type="EMBL" id="FZQP02002626">
    <property type="protein sequence ID" value="VVC96237.1"/>
    <property type="molecule type" value="Genomic_DNA"/>
</dbReference>
<evidence type="ECO:0000313" key="2">
    <source>
        <dbReference type="Proteomes" id="UP000324832"/>
    </source>
</evidence>
<gene>
    <name evidence="1" type="ORF">LSINAPIS_LOCUS7778</name>
</gene>
<keyword evidence="2" id="KW-1185">Reference proteome</keyword>